<gene>
    <name evidence="7" type="ORF">H696_00679</name>
</gene>
<comment type="subcellular location">
    <subcellularLocation>
        <location evidence="5 6">Cytoplasm</location>
    </subcellularLocation>
</comment>
<keyword evidence="8" id="KW-1185">Reference proteome</keyword>
<dbReference type="EMBL" id="KB932201">
    <property type="protein sequence ID" value="KCV73131.1"/>
    <property type="molecule type" value="Genomic_DNA"/>
</dbReference>
<comment type="PTM">
    <text evidence="5">C-terminal thiocarboxylation occurs in 2 steps, it is first acyl-adenylated (-COAMP) via the hesA/moeB/thiF part of the MOCS3/UBA4 homolog, then thiocarboxylated (-COSH) via the rhodanese domain of the MOCS3/UBA4 homolog.</text>
</comment>
<keyword evidence="2 5" id="KW-1017">Isopeptide bond</keyword>
<name>A0A058ZGN7_FONAL</name>
<proteinExistence type="inferred from homology"/>
<protein>
    <recommendedName>
        <fullName evidence="5">Ubiquitin-related modifier 1 homolog</fullName>
    </recommendedName>
</protein>
<evidence type="ECO:0000313" key="7">
    <source>
        <dbReference type="EMBL" id="KCV73131.1"/>
    </source>
</evidence>
<comment type="pathway">
    <text evidence="5 6">tRNA modification; 5-methoxycarbonylmethyl-2-thiouridine-tRNA biosynthesis.</text>
</comment>
<dbReference type="GO" id="GO:0034227">
    <property type="term" value="P:tRNA thio-modification"/>
    <property type="evidence" value="ECO:0007669"/>
    <property type="project" value="UniProtKB-UniRule"/>
</dbReference>
<feature type="modified residue" description="1-thioglycine" evidence="5">
    <location>
        <position position="120"/>
    </location>
</feature>
<dbReference type="GO" id="GO:0032447">
    <property type="term" value="P:protein urmylation"/>
    <property type="evidence" value="ECO:0007669"/>
    <property type="project" value="UniProtKB-UniRule"/>
</dbReference>
<dbReference type="Pfam" id="PF09138">
    <property type="entry name" value="Urm1"/>
    <property type="match status" value="1"/>
</dbReference>
<keyword evidence="1 5" id="KW-0963">Cytoplasm</keyword>
<evidence type="ECO:0000256" key="5">
    <source>
        <dbReference type="HAMAP-Rule" id="MF_03048"/>
    </source>
</evidence>
<dbReference type="PANTHER" id="PTHR14986">
    <property type="entry name" value="RURM1 PROTEIN"/>
    <property type="match status" value="1"/>
</dbReference>
<dbReference type="eggNOG" id="KOG4146">
    <property type="taxonomic scope" value="Eukaryota"/>
</dbReference>
<dbReference type="STRING" id="691883.A0A058ZGN7"/>
<dbReference type="OrthoDB" id="10248987at2759"/>
<feature type="cross-link" description="Glycyl lysine isopeptide (Gly-Lys) (interchain with K-? in acceptor proteins)" evidence="5">
    <location>
        <position position="120"/>
    </location>
</feature>
<dbReference type="OMA" id="DYELQPN"/>
<dbReference type="UniPathway" id="UPA00988"/>
<dbReference type="RefSeq" id="XP_009492832.1">
    <property type="nucleotide sequence ID" value="XM_009494557.1"/>
</dbReference>
<evidence type="ECO:0000256" key="2">
    <source>
        <dbReference type="ARBA" id="ARBA00022499"/>
    </source>
</evidence>
<dbReference type="Proteomes" id="UP000030693">
    <property type="component" value="Unassembled WGS sequence"/>
</dbReference>
<evidence type="ECO:0000256" key="6">
    <source>
        <dbReference type="RuleBase" id="RU361182"/>
    </source>
</evidence>
<sequence>MKLSIEFLGGCEQLFGGVSRLLDHDTPLEDGATIRHLLAYLRDHHMRARPDLFLDVGSAVSGATTLPAPGASTEDVDQQLSVRPGIIVLINNADWELFGMEDYRLQEADRVTFISTLHGG</sequence>
<keyword evidence="3 5" id="KW-0819">tRNA processing</keyword>
<evidence type="ECO:0000313" key="8">
    <source>
        <dbReference type="Proteomes" id="UP000030693"/>
    </source>
</evidence>
<evidence type="ECO:0000256" key="3">
    <source>
        <dbReference type="ARBA" id="ARBA00022694"/>
    </source>
</evidence>
<organism evidence="7">
    <name type="scientific">Fonticula alba</name>
    <name type="common">Slime mold</name>
    <dbReference type="NCBI Taxonomy" id="691883"/>
    <lineage>
        <taxon>Eukaryota</taxon>
        <taxon>Rotosphaerida</taxon>
        <taxon>Fonticulaceae</taxon>
        <taxon>Fonticula</taxon>
    </lineage>
</organism>
<accession>A0A058ZGN7</accession>
<reference evidence="7" key="1">
    <citation type="submission" date="2013-04" db="EMBL/GenBank/DDBJ databases">
        <title>The Genome Sequence of Fonticula alba ATCC 38817.</title>
        <authorList>
            <consortium name="The Broad Institute Genomics Platform"/>
            <person name="Russ C."/>
            <person name="Cuomo C."/>
            <person name="Burger G."/>
            <person name="Gray M.W."/>
            <person name="Holland P.W.H."/>
            <person name="King N."/>
            <person name="Lang F.B.F."/>
            <person name="Roger A.J."/>
            <person name="Ruiz-Trillo I."/>
            <person name="Brown M."/>
            <person name="Walker B."/>
            <person name="Young S."/>
            <person name="Zeng Q."/>
            <person name="Gargeya S."/>
            <person name="Fitzgerald M."/>
            <person name="Haas B."/>
            <person name="Abouelleil A."/>
            <person name="Allen A.W."/>
            <person name="Alvarado L."/>
            <person name="Arachchi H.M."/>
            <person name="Berlin A.M."/>
            <person name="Chapman S.B."/>
            <person name="Gainer-Dewar J."/>
            <person name="Goldberg J."/>
            <person name="Griggs A."/>
            <person name="Gujja S."/>
            <person name="Hansen M."/>
            <person name="Howarth C."/>
            <person name="Imamovic A."/>
            <person name="Ireland A."/>
            <person name="Larimer J."/>
            <person name="McCowan C."/>
            <person name="Murphy C."/>
            <person name="Pearson M."/>
            <person name="Poon T.W."/>
            <person name="Priest M."/>
            <person name="Roberts A."/>
            <person name="Saif S."/>
            <person name="Shea T."/>
            <person name="Sisk P."/>
            <person name="Sykes S."/>
            <person name="Wortman J."/>
            <person name="Nusbaum C."/>
            <person name="Birren B."/>
        </authorList>
    </citation>
    <scope>NUCLEOTIDE SEQUENCE [LARGE SCALE GENOMIC DNA]</scope>
    <source>
        <strain evidence="7">ATCC 38817</strain>
    </source>
</reference>
<dbReference type="GeneID" id="20525404"/>
<dbReference type="InterPro" id="IPR015221">
    <property type="entry name" value="Urm1"/>
</dbReference>
<dbReference type="SUPFAM" id="SSF54285">
    <property type="entry name" value="MoaD/ThiS"/>
    <property type="match status" value="1"/>
</dbReference>
<dbReference type="GO" id="GO:0002098">
    <property type="term" value="P:tRNA wobble uridine modification"/>
    <property type="evidence" value="ECO:0007669"/>
    <property type="project" value="UniProtKB-UniRule"/>
</dbReference>
<comment type="similarity">
    <text evidence="5 6">Belongs to the URM1 family.</text>
</comment>
<dbReference type="CDD" id="cd01764">
    <property type="entry name" value="Ubl_Urm1"/>
    <property type="match status" value="1"/>
</dbReference>
<dbReference type="HAMAP" id="MF_03048">
    <property type="entry name" value="Urm1"/>
    <property type="match status" value="1"/>
</dbReference>
<keyword evidence="4 5" id="KW-0833">Ubl conjugation pathway</keyword>
<dbReference type="InterPro" id="IPR016155">
    <property type="entry name" value="Mopterin_synth/thiamin_S_b"/>
</dbReference>
<comment type="function">
    <text evidence="5">Acts as a sulfur carrier required for 2-thiolation of mcm(5)S(2)U at tRNA wobble positions of cytosolic tRNA(Lys), tRNA(Glu) and tRNA(Gln). Serves as sulfur donor in tRNA 2-thiolation reaction by being thiocarboxylated (-COSH) at its C-terminus by the MOCS3/UBA4 homolog. The sulfur is then transferred to tRNA to form 2-thiolation of mcm(5)S(2)U. Also acts as a ubiquitin-like protein (UBL) that is covalently conjugated via an isopeptide bond to lysine residues of target proteins. The thiocarboxylated form serves as substrate for conjugation and oxidative stress specifically induces the formation of UBL-protein conjugates.</text>
</comment>
<evidence type="ECO:0000256" key="1">
    <source>
        <dbReference type="ARBA" id="ARBA00022490"/>
    </source>
</evidence>
<dbReference type="Gene3D" id="3.10.20.30">
    <property type="match status" value="1"/>
</dbReference>
<dbReference type="GO" id="GO:0005829">
    <property type="term" value="C:cytosol"/>
    <property type="evidence" value="ECO:0007669"/>
    <property type="project" value="UniProtKB-UniRule"/>
</dbReference>
<dbReference type="AlphaFoldDB" id="A0A058ZGN7"/>
<dbReference type="InterPro" id="IPR012675">
    <property type="entry name" value="Beta-grasp_dom_sf"/>
</dbReference>
<evidence type="ECO:0000256" key="4">
    <source>
        <dbReference type="ARBA" id="ARBA00022786"/>
    </source>
</evidence>